<feature type="chain" id="PRO_5035716954" description="IgGFc-binding protein N-terminal domain-containing protein" evidence="1">
    <location>
        <begin position="20"/>
        <end position="515"/>
    </location>
</feature>
<accession>A0A8S3TKX4</accession>
<dbReference type="AlphaFoldDB" id="A0A8S3TKX4"/>
<keyword evidence="1" id="KW-0732">Signal</keyword>
<organism evidence="3 4">
    <name type="scientific">Mytilus edulis</name>
    <name type="common">Blue mussel</name>
    <dbReference type="NCBI Taxonomy" id="6550"/>
    <lineage>
        <taxon>Eukaryota</taxon>
        <taxon>Metazoa</taxon>
        <taxon>Spiralia</taxon>
        <taxon>Lophotrochozoa</taxon>
        <taxon>Mollusca</taxon>
        <taxon>Bivalvia</taxon>
        <taxon>Autobranchia</taxon>
        <taxon>Pteriomorphia</taxon>
        <taxon>Mytilida</taxon>
        <taxon>Mytiloidea</taxon>
        <taxon>Mytilidae</taxon>
        <taxon>Mytilinae</taxon>
        <taxon>Mytilus</taxon>
    </lineage>
</organism>
<dbReference type="PANTHER" id="PTHR46534">
    <property type="entry name" value="IGGFC_BINDING DOMAIN-CONTAINING PROTEIN"/>
    <property type="match status" value="1"/>
</dbReference>
<sequence length="515" mass="57928">MNIFFVLLFLSLFHEKVEGDAAQIETVDSKPGDPLSIPLISDGGAPLVAMLDTSSMNVRIKSFIKTLMGKMIDESLTKDSTTDIIRNITKLELNEELVNVVMTHVSFRQEIQNIVKETLKQNSTIDLIRNIAVQELNGQLRQRNQSEDKVVSDSDQDIEVDKISKPISATDTTGNEFYLGFLESHNQNGKLYFNEVDGFLALPSKSLGNKYIVSSFTPWKSSEPLSNSNFGIIGIDQSTNVTINFRITGGSVTYNNIKYGNNDTLSIHLTQFDTFYLSSPYDLSGTLVTASSPVAVMSGVRTSYLRNGWGNHMEEMILPNEQLGRDFIVPKLYDSQCNFRIFAQEYSQIRIYNNSVIQYIDIQRGRFQEFENYDIYTLQSSAPVQVQLYCNGVSSTADAFMVTLPSVQHFKSSYTYPVVNDFRRGHPPQLFYITVIIQSNARTGLRLDDKDIVKYEMITNITLASTLYSVITVEQSVGLHEIKQHNDIPFGLIVYGRNIYSGYGFPAGFATNINP</sequence>
<keyword evidence="4" id="KW-1185">Reference proteome</keyword>
<evidence type="ECO:0000259" key="2">
    <source>
        <dbReference type="Pfam" id="PF17517"/>
    </source>
</evidence>
<feature type="domain" description="IgGFc-binding protein N-terminal" evidence="2">
    <location>
        <begin position="197"/>
        <end position="496"/>
    </location>
</feature>
<evidence type="ECO:0000313" key="4">
    <source>
        <dbReference type="Proteomes" id="UP000683360"/>
    </source>
</evidence>
<dbReference type="InterPro" id="IPR035234">
    <property type="entry name" value="IgGFc-bd_N"/>
</dbReference>
<protein>
    <recommendedName>
        <fullName evidence="2">IgGFc-binding protein N-terminal domain-containing protein</fullName>
    </recommendedName>
</protein>
<proteinExistence type="predicted"/>
<evidence type="ECO:0000313" key="3">
    <source>
        <dbReference type="EMBL" id="CAG2234268.1"/>
    </source>
</evidence>
<name>A0A8S3TKX4_MYTED</name>
<dbReference type="Proteomes" id="UP000683360">
    <property type="component" value="Unassembled WGS sequence"/>
</dbReference>
<dbReference type="Pfam" id="PF17517">
    <property type="entry name" value="IgGFc_binding"/>
    <property type="match status" value="1"/>
</dbReference>
<comment type="caution">
    <text evidence="3">The sequence shown here is derived from an EMBL/GenBank/DDBJ whole genome shotgun (WGS) entry which is preliminary data.</text>
</comment>
<evidence type="ECO:0000256" key="1">
    <source>
        <dbReference type="SAM" id="SignalP"/>
    </source>
</evidence>
<gene>
    <name evidence="3" type="ORF">MEDL_46923</name>
</gene>
<dbReference type="PANTHER" id="PTHR46534:SF1">
    <property type="entry name" value="IGGFC-BINDING PROTEIN N-TERMINAL DOMAIN-CONTAINING PROTEIN"/>
    <property type="match status" value="1"/>
</dbReference>
<dbReference type="EMBL" id="CAJPWZ010002229">
    <property type="protein sequence ID" value="CAG2234268.1"/>
    <property type="molecule type" value="Genomic_DNA"/>
</dbReference>
<dbReference type="OrthoDB" id="6086464at2759"/>
<feature type="signal peptide" evidence="1">
    <location>
        <begin position="1"/>
        <end position="19"/>
    </location>
</feature>
<reference evidence="3" key="1">
    <citation type="submission" date="2021-03" db="EMBL/GenBank/DDBJ databases">
        <authorList>
            <person name="Bekaert M."/>
        </authorList>
    </citation>
    <scope>NUCLEOTIDE SEQUENCE</scope>
</reference>